<dbReference type="InParanoid" id="D3B2J4"/>
<dbReference type="EMBL" id="ADBJ01000010">
    <property type="protein sequence ID" value="EFA83542.1"/>
    <property type="molecule type" value="Genomic_DNA"/>
</dbReference>
<reference evidence="1 2" key="1">
    <citation type="journal article" date="2011" name="Genome Res.">
        <title>Phylogeny-wide analysis of social amoeba genomes highlights ancient origins for complex intercellular communication.</title>
        <authorList>
            <person name="Heidel A.J."/>
            <person name="Lawal H.M."/>
            <person name="Felder M."/>
            <person name="Schilde C."/>
            <person name="Helps N.R."/>
            <person name="Tunggal B."/>
            <person name="Rivero F."/>
            <person name="John U."/>
            <person name="Schleicher M."/>
            <person name="Eichinger L."/>
            <person name="Platzer M."/>
            <person name="Noegel A.A."/>
            <person name="Schaap P."/>
            <person name="Gloeckner G."/>
        </authorList>
    </citation>
    <scope>NUCLEOTIDE SEQUENCE [LARGE SCALE GENOMIC DNA]</scope>
    <source>
        <strain evidence="2">ATCC 26659 / Pp 5 / PN500</strain>
    </source>
</reference>
<protein>
    <submittedName>
        <fullName evidence="1">Uncharacterized protein</fullName>
    </submittedName>
</protein>
<accession>D3B2J4</accession>
<dbReference type="SUPFAM" id="SSF63829">
    <property type="entry name" value="Calcium-dependent phosphotriesterase"/>
    <property type="match status" value="1"/>
</dbReference>
<keyword evidence="2" id="KW-1185">Reference proteome</keyword>
<gene>
    <name evidence="1" type="ORF">PPL_02607</name>
</gene>
<proteinExistence type="predicted"/>
<dbReference type="Proteomes" id="UP000001396">
    <property type="component" value="Unassembled WGS sequence"/>
</dbReference>
<name>D3B2J4_HETP5</name>
<evidence type="ECO:0000313" key="2">
    <source>
        <dbReference type="Proteomes" id="UP000001396"/>
    </source>
</evidence>
<dbReference type="AlphaFoldDB" id="D3B2J4"/>
<sequence>MSKILFLLNNQSEITLLDFTNEPPPNNNNDHSAVSTKKLTSIDCQSLSYSFNSTVKVGQQIFIFGSQKEEYENKYFKISIEKKNNNSSINNNDIFECKVIVGDINNNIAGGRAISVCYDGDDYIYLVCGASIANSSYHHRIDRFQLSTAKFEKFFDIKGCVDTDYFSFHYDGAIHSLPVNESILYVIDILTKSTIEYQSEDLFERLIGACIDDNGNIYMYSKCGQFKRFNLKTKEIQPLKENQIEIISNNNSTNNININNNNNNANDKLSLIYCPISNNVNNNNSLRGNIYLMGGRKFKNYKYSIEDNNWTPFFQDDESERSNCGSCFITL</sequence>
<comment type="caution">
    <text evidence="1">The sequence shown here is derived from an EMBL/GenBank/DDBJ whole genome shotgun (WGS) entry which is preliminary data.</text>
</comment>
<dbReference type="RefSeq" id="XP_020435659.1">
    <property type="nucleotide sequence ID" value="XM_020573587.1"/>
</dbReference>
<evidence type="ECO:0000313" key="1">
    <source>
        <dbReference type="EMBL" id="EFA83542.1"/>
    </source>
</evidence>
<dbReference type="GeneID" id="31358130"/>
<organism evidence="1 2">
    <name type="scientific">Heterostelium pallidum (strain ATCC 26659 / Pp 5 / PN500)</name>
    <name type="common">Cellular slime mold</name>
    <name type="synonym">Polysphondylium pallidum</name>
    <dbReference type="NCBI Taxonomy" id="670386"/>
    <lineage>
        <taxon>Eukaryota</taxon>
        <taxon>Amoebozoa</taxon>
        <taxon>Evosea</taxon>
        <taxon>Eumycetozoa</taxon>
        <taxon>Dictyostelia</taxon>
        <taxon>Acytosteliales</taxon>
        <taxon>Acytosteliaceae</taxon>
        <taxon>Heterostelium</taxon>
    </lineage>
</organism>